<evidence type="ECO:0000256" key="3">
    <source>
        <dbReference type="ARBA" id="ARBA00022723"/>
    </source>
</evidence>
<evidence type="ECO:0000256" key="8">
    <source>
        <dbReference type="SAM" id="MobiDB-lite"/>
    </source>
</evidence>
<feature type="region of interest" description="Disordered" evidence="8">
    <location>
        <begin position="139"/>
        <end position="190"/>
    </location>
</feature>
<dbReference type="PANTHER" id="PTHR46539">
    <property type="entry name" value="E3 UBIQUITIN-PROTEIN LIGASE ATL42"/>
    <property type="match status" value="1"/>
</dbReference>
<accession>A0A182J438</accession>
<evidence type="ECO:0000259" key="9">
    <source>
        <dbReference type="PROSITE" id="PS50089"/>
    </source>
</evidence>
<dbReference type="PANTHER" id="PTHR46539:SF1">
    <property type="entry name" value="E3 UBIQUITIN-PROTEIN LIGASE ATL42"/>
    <property type="match status" value="1"/>
</dbReference>
<organism evidence="10">
    <name type="scientific">Anopheles atroparvus</name>
    <name type="common">European mosquito</name>
    <dbReference type="NCBI Taxonomy" id="41427"/>
    <lineage>
        <taxon>Eukaryota</taxon>
        <taxon>Metazoa</taxon>
        <taxon>Ecdysozoa</taxon>
        <taxon>Arthropoda</taxon>
        <taxon>Hexapoda</taxon>
        <taxon>Insecta</taxon>
        <taxon>Pterygota</taxon>
        <taxon>Neoptera</taxon>
        <taxon>Endopterygota</taxon>
        <taxon>Diptera</taxon>
        <taxon>Nematocera</taxon>
        <taxon>Culicoidea</taxon>
        <taxon>Culicidae</taxon>
        <taxon>Anophelinae</taxon>
        <taxon>Anopheles</taxon>
    </lineage>
</organism>
<dbReference type="GO" id="GO:0008270">
    <property type="term" value="F:zinc ion binding"/>
    <property type="evidence" value="ECO:0007669"/>
    <property type="project" value="UniProtKB-KW"/>
</dbReference>
<keyword evidence="2" id="KW-0812">Transmembrane</keyword>
<evidence type="ECO:0000256" key="1">
    <source>
        <dbReference type="ARBA" id="ARBA00004370"/>
    </source>
</evidence>
<keyword evidence="5" id="KW-0862">Zinc</keyword>
<proteinExistence type="predicted"/>
<evidence type="ECO:0000256" key="2">
    <source>
        <dbReference type="ARBA" id="ARBA00022692"/>
    </source>
</evidence>
<dbReference type="GO" id="GO:0016020">
    <property type="term" value="C:membrane"/>
    <property type="evidence" value="ECO:0007669"/>
    <property type="project" value="UniProtKB-SubCell"/>
</dbReference>
<dbReference type="STRING" id="41427.A0A182J438"/>
<dbReference type="EnsemblMetazoa" id="AATE010962-RA">
    <property type="protein sequence ID" value="AATE010962-PA.1"/>
    <property type="gene ID" value="AATE010962"/>
</dbReference>
<dbReference type="SUPFAM" id="SSF57850">
    <property type="entry name" value="RING/U-box"/>
    <property type="match status" value="1"/>
</dbReference>
<dbReference type="InterPro" id="IPR001841">
    <property type="entry name" value="Znf_RING"/>
</dbReference>
<keyword evidence="6" id="KW-1133">Transmembrane helix</keyword>
<dbReference type="Pfam" id="PF13639">
    <property type="entry name" value="zf-RING_2"/>
    <property type="match status" value="1"/>
</dbReference>
<protein>
    <submittedName>
        <fullName evidence="10">RING-type domain-containing protein</fullName>
    </submittedName>
</protein>
<feature type="compositionally biased region" description="Acidic residues" evidence="8">
    <location>
        <begin position="57"/>
        <end position="85"/>
    </location>
</feature>
<evidence type="ECO:0000256" key="6">
    <source>
        <dbReference type="ARBA" id="ARBA00022989"/>
    </source>
</evidence>
<dbReference type="PROSITE" id="PS50089">
    <property type="entry name" value="ZF_RING_2"/>
    <property type="match status" value="1"/>
</dbReference>
<keyword evidence="7" id="KW-0472">Membrane</keyword>
<dbReference type="AlphaFoldDB" id="A0A182J438"/>
<evidence type="ECO:0000256" key="7">
    <source>
        <dbReference type="ARBA" id="ARBA00023136"/>
    </source>
</evidence>
<feature type="compositionally biased region" description="Acidic residues" evidence="8">
    <location>
        <begin position="147"/>
        <end position="160"/>
    </location>
</feature>
<evidence type="ECO:0000256" key="4">
    <source>
        <dbReference type="ARBA" id="ARBA00022771"/>
    </source>
</evidence>
<comment type="subcellular location">
    <subcellularLocation>
        <location evidence="1">Membrane</location>
    </subcellularLocation>
</comment>
<dbReference type="InterPro" id="IPR013083">
    <property type="entry name" value="Znf_RING/FYVE/PHD"/>
</dbReference>
<name>A0A182J438_ANOAO</name>
<dbReference type="VEuPathDB" id="VectorBase:AATE010962"/>
<feature type="domain" description="RING-type" evidence="9">
    <location>
        <begin position="10"/>
        <end position="49"/>
    </location>
</feature>
<feature type="compositionally biased region" description="Acidic residues" evidence="8">
    <location>
        <begin position="176"/>
        <end position="190"/>
    </location>
</feature>
<feature type="region of interest" description="Disordered" evidence="8">
    <location>
        <begin position="56"/>
        <end position="85"/>
    </location>
</feature>
<evidence type="ECO:0000256" key="5">
    <source>
        <dbReference type="ARBA" id="ARBA00022833"/>
    </source>
</evidence>
<sequence length="190" mass="21805">MSLATLSNECSICLEKIWQDAKLLHCAHTFHRSCIDLWLSRRKSCPICRSRQGVTDLETDCDETGAEEEGEDEDDDQMSSDAEELEVELEVNDEEDELELYDEEDELVVYDMDDELEIYEDEEHLSLYIVQEILRTGSGAENHANDEHDDDDYEIFDDEDMHSLDTESFGSVNATEEGELDVGFEDDAID</sequence>
<keyword evidence="4" id="KW-0863">Zinc-finger</keyword>
<dbReference type="SMART" id="SM00184">
    <property type="entry name" value="RING"/>
    <property type="match status" value="1"/>
</dbReference>
<reference evidence="10" key="1">
    <citation type="submission" date="2022-08" db="UniProtKB">
        <authorList>
            <consortium name="EnsemblMetazoa"/>
        </authorList>
    </citation>
    <scope>IDENTIFICATION</scope>
    <source>
        <strain evidence="10">EBRO</strain>
    </source>
</reference>
<keyword evidence="3" id="KW-0479">Metal-binding</keyword>
<dbReference type="Gene3D" id="3.30.40.10">
    <property type="entry name" value="Zinc/RING finger domain, C3HC4 (zinc finger)"/>
    <property type="match status" value="1"/>
</dbReference>
<evidence type="ECO:0000313" key="10">
    <source>
        <dbReference type="EnsemblMetazoa" id="AATE010962-PA.1"/>
    </source>
</evidence>